<evidence type="ECO:0000313" key="3">
    <source>
        <dbReference type="Proteomes" id="UP000202440"/>
    </source>
</evidence>
<evidence type="ECO:0000259" key="1">
    <source>
        <dbReference type="Pfam" id="PF01636"/>
    </source>
</evidence>
<gene>
    <name evidence="2" type="ORF">CHH28_15815</name>
</gene>
<dbReference type="EMBL" id="CP022530">
    <property type="protein sequence ID" value="ASP40049.1"/>
    <property type="molecule type" value="Genomic_DNA"/>
</dbReference>
<protein>
    <recommendedName>
        <fullName evidence="1">Aminoglycoside phosphotransferase domain-containing protein</fullName>
    </recommendedName>
</protein>
<dbReference type="AlphaFoldDB" id="A0A222FMS3"/>
<dbReference type="Pfam" id="PF01636">
    <property type="entry name" value="APH"/>
    <property type="match status" value="1"/>
</dbReference>
<organism evidence="2 3">
    <name type="scientific">Bacterioplanes sanyensis</name>
    <dbReference type="NCBI Taxonomy" id="1249553"/>
    <lineage>
        <taxon>Bacteria</taxon>
        <taxon>Pseudomonadati</taxon>
        <taxon>Pseudomonadota</taxon>
        <taxon>Gammaproteobacteria</taxon>
        <taxon>Oceanospirillales</taxon>
        <taxon>Oceanospirillaceae</taxon>
        <taxon>Bacterioplanes</taxon>
    </lineage>
</organism>
<dbReference type="RefSeq" id="WP_094061223.1">
    <property type="nucleotide sequence ID" value="NZ_CP022530.1"/>
</dbReference>
<sequence length="290" mass="33578">MDMKIIERLSREYDCDLTSLDHPSKNLHFSGRSKRLNKDIFVKLYDSKKRCSTELAILEVLQSSTLLGSYEYGECRAVILEYCDMQDVTEMSMATAYDYGILLGRFHKVATNERTQQIRELSGESSTLFARIDETIGRISSHPAYAKVLRIYHELSQFSAVYQQEYEALPKVVLHGDFGLRNIKLVENAPVLIDFERSKYDIAWMDLVKFFNREALDENLQARFLEGYQTQYPIAVPTPLLQKVLEFYTAIGIYSYTMHIPDQAFRLMGDRMIHQIDQFCADLKVSAQTL</sequence>
<accession>A0A222FMS3</accession>
<reference evidence="2 3" key="1">
    <citation type="submission" date="2017-07" db="EMBL/GenBank/DDBJ databases">
        <title>Annotated genome sequence of Bacterioplanes sanyensis isolated from Red Sea.</title>
        <authorList>
            <person name="Rehman Z.U."/>
        </authorList>
    </citation>
    <scope>NUCLEOTIDE SEQUENCE [LARGE SCALE GENOMIC DNA]</scope>
    <source>
        <strain evidence="2 3">NV9</strain>
    </source>
</reference>
<dbReference type="KEGG" id="bsan:CHH28_15815"/>
<dbReference type="InterPro" id="IPR011009">
    <property type="entry name" value="Kinase-like_dom_sf"/>
</dbReference>
<dbReference type="InterPro" id="IPR002575">
    <property type="entry name" value="Aminoglycoside_PTrfase"/>
</dbReference>
<dbReference type="Proteomes" id="UP000202440">
    <property type="component" value="Chromosome"/>
</dbReference>
<dbReference type="Gene3D" id="3.90.1200.10">
    <property type="match status" value="1"/>
</dbReference>
<evidence type="ECO:0000313" key="2">
    <source>
        <dbReference type="EMBL" id="ASP40049.1"/>
    </source>
</evidence>
<feature type="domain" description="Aminoglycoside phosphotransferase" evidence="1">
    <location>
        <begin position="55"/>
        <end position="231"/>
    </location>
</feature>
<keyword evidence="3" id="KW-1185">Reference proteome</keyword>
<proteinExistence type="predicted"/>
<dbReference type="SUPFAM" id="SSF56112">
    <property type="entry name" value="Protein kinase-like (PK-like)"/>
    <property type="match status" value="1"/>
</dbReference>
<name>A0A222FMS3_9GAMM</name>
<dbReference type="OrthoDB" id="21342at2"/>